<keyword evidence="4" id="KW-1185">Reference proteome</keyword>
<accession>A0A1Y2H0C7</accession>
<dbReference type="Proteomes" id="UP000193648">
    <property type="component" value="Unassembled WGS sequence"/>
</dbReference>
<feature type="region of interest" description="Disordered" evidence="1">
    <location>
        <begin position="57"/>
        <end position="86"/>
    </location>
</feature>
<feature type="compositionally biased region" description="Polar residues" evidence="1">
    <location>
        <begin position="77"/>
        <end position="86"/>
    </location>
</feature>
<protein>
    <submittedName>
        <fullName evidence="3">Uncharacterized protein</fullName>
    </submittedName>
</protein>
<evidence type="ECO:0000256" key="2">
    <source>
        <dbReference type="SAM" id="Phobius"/>
    </source>
</evidence>
<dbReference type="OrthoDB" id="3784821at2759"/>
<evidence type="ECO:0000313" key="4">
    <source>
        <dbReference type="Proteomes" id="UP000193648"/>
    </source>
</evidence>
<keyword evidence="2" id="KW-1133">Transmembrane helix</keyword>
<dbReference type="EMBL" id="MCFF01000004">
    <property type="protein sequence ID" value="ORZ27504.1"/>
    <property type="molecule type" value="Genomic_DNA"/>
</dbReference>
<gene>
    <name evidence="3" type="ORF">BCR41DRAFT_156443</name>
</gene>
<comment type="caution">
    <text evidence="3">The sequence shown here is derived from an EMBL/GenBank/DDBJ whole genome shotgun (WGS) entry which is preliminary data.</text>
</comment>
<dbReference type="InParanoid" id="A0A1Y2H0C7"/>
<feature type="compositionally biased region" description="Low complexity" evidence="1">
    <location>
        <begin position="67"/>
        <end position="76"/>
    </location>
</feature>
<reference evidence="3 4" key="1">
    <citation type="submission" date="2016-07" db="EMBL/GenBank/DDBJ databases">
        <title>Pervasive Adenine N6-methylation of Active Genes in Fungi.</title>
        <authorList>
            <consortium name="DOE Joint Genome Institute"/>
            <person name="Mondo S.J."/>
            <person name="Dannebaum R.O."/>
            <person name="Kuo R.C."/>
            <person name="Labutti K."/>
            <person name="Haridas S."/>
            <person name="Kuo A."/>
            <person name="Salamov A."/>
            <person name="Ahrendt S.R."/>
            <person name="Lipzen A."/>
            <person name="Sullivan W."/>
            <person name="Andreopoulos W.B."/>
            <person name="Clum A."/>
            <person name="Lindquist E."/>
            <person name="Daum C."/>
            <person name="Ramamoorthy G.K."/>
            <person name="Gryganskyi A."/>
            <person name="Culley D."/>
            <person name="Magnuson J.K."/>
            <person name="James T.Y."/>
            <person name="O'Malley M.A."/>
            <person name="Stajich J.E."/>
            <person name="Spatafora J.W."/>
            <person name="Visel A."/>
            <person name="Grigoriev I.V."/>
        </authorList>
    </citation>
    <scope>NUCLEOTIDE SEQUENCE [LARGE SCALE GENOMIC DNA]</scope>
    <source>
        <strain evidence="3 4">NRRL 3116</strain>
    </source>
</reference>
<dbReference type="AlphaFoldDB" id="A0A1Y2H0C7"/>
<organism evidence="3 4">
    <name type="scientific">Lobosporangium transversale</name>
    <dbReference type="NCBI Taxonomy" id="64571"/>
    <lineage>
        <taxon>Eukaryota</taxon>
        <taxon>Fungi</taxon>
        <taxon>Fungi incertae sedis</taxon>
        <taxon>Mucoromycota</taxon>
        <taxon>Mortierellomycotina</taxon>
        <taxon>Mortierellomycetes</taxon>
        <taxon>Mortierellales</taxon>
        <taxon>Mortierellaceae</taxon>
        <taxon>Lobosporangium</taxon>
    </lineage>
</organism>
<dbReference type="GeneID" id="33561467"/>
<sequence length="86" mass="10108">MSFFLPNKLNPQGQKLLTIILSLPIFVSSSYVLYKRLVLEENPRGPVTKNNDLLAQYQKDKERDFQHQQQHQQQEQYSNTSSSRNI</sequence>
<evidence type="ECO:0000313" key="3">
    <source>
        <dbReference type="EMBL" id="ORZ27504.1"/>
    </source>
</evidence>
<feature type="transmembrane region" description="Helical" evidence="2">
    <location>
        <begin position="16"/>
        <end position="34"/>
    </location>
</feature>
<keyword evidence="2" id="KW-0812">Transmembrane</keyword>
<name>A0A1Y2H0C7_9FUNG</name>
<evidence type="ECO:0000256" key="1">
    <source>
        <dbReference type="SAM" id="MobiDB-lite"/>
    </source>
</evidence>
<dbReference type="RefSeq" id="XP_021885231.1">
    <property type="nucleotide sequence ID" value="XM_022019622.1"/>
</dbReference>
<keyword evidence="2" id="KW-0472">Membrane</keyword>
<proteinExistence type="predicted"/>